<keyword evidence="2" id="KW-1185">Reference proteome</keyword>
<dbReference type="Proteomes" id="UP001501725">
    <property type="component" value="Unassembled WGS sequence"/>
</dbReference>
<protein>
    <submittedName>
        <fullName evidence="1">Uncharacterized protein</fullName>
    </submittedName>
</protein>
<proteinExistence type="predicted"/>
<organism evidence="1 2">
    <name type="scientific">Flaviaesturariibacter amylovorans</name>
    <dbReference type="NCBI Taxonomy" id="1084520"/>
    <lineage>
        <taxon>Bacteria</taxon>
        <taxon>Pseudomonadati</taxon>
        <taxon>Bacteroidota</taxon>
        <taxon>Chitinophagia</taxon>
        <taxon>Chitinophagales</taxon>
        <taxon>Chitinophagaceae</taxon>
        <taxon>Flaviaestuariibacter</taxon>
    </lineage>
</organism>
<dbReference type="EMBL" id="BAABGY010000007">
    <property type="protein sequence ID" value="GAA4330640.1"/>
    <property type="molecule type" value="Genomic_DNA"/>
</dbReference>
<dbReference type="RefSeq" id="WP_345255749.1">
    <property type="nucleotide sequence ID" value="NZ_BAABGY010000007.1"/>
</dbReference>
<reference evidence="2" key="1">
    <citation type="journal article" date="2019" name="Int. J. Syst. Evol. Microbiol.">
        <title>The Global Catalogue of Microorganisms (GCM) 10K type strain sequencing project: providing services to taxonomists for standard genome sequencing and annotation.</title>
        <authorList>
            <consortium name="The Broad Institute Genomics Platform"/>
            <consortium name="The Broad Institute Genome Sequencing Center for Infectious Disease"/>
            <person name="Wu L."/>
            <person name="Ma J."/>
        </authorList>
    </citation>
    <scope>NUCLEOTIDE SEQUENCE [LARGE SCALE GENOMIC DNA]</scope>
    <source>
        <strain evidence="2">JCM 17919</strain>
    </source>
</reference>
<evidence type="ECO:0000313" key="2">
    <source>
        <dbReference type="Proteomes" id="UP001501725"/>
    </source>
</evidence>
<sequence>MTKEQKQVELERCRAILLATFDYLLVREGGAFVVDGYDMAKEAFEQQKVKTEAYFTQRRLDRMQQRLAKELRHLQRCVDLNFSAFVKSRTGYDINLFGDLHDRVATIKAQNEIRNKREMNDVLTVLEWNQKTSSDGAESEQLLSLIHAYLDRESQASRKRKNDYSEVVSRTEQDGVETELIRFSTGPKPKHYKEQWIPSPDGTQQLQVAQWSDGNQATTYVALQTAKGASGAIYNCTGLFNDINAFWKDSNTVVIETREAYPSNAQHRQVQSHDTVINIEYREL</sequence>
<comment type="caution">
    <text evidence="1">The sequence shown here is derived from an EMBL/GenBank/DDBJ whole genome shotgun (WGS) entry which is preliminary data.</text>
</comment>
<gene>
    <name evidence="1" type="ORF">GCM10023184_21910</name>
</gene>
<evidence type="ECO:0000313" key="1">
    <source>
        <dbReference type="EMBL" id="GAA4330640.1"/>
    </source>
</evidence>
<name>A0ABP8GVQ9_9BACT</name>
<accession>A0ABP8GVQ9</accession>